<feature type="compositionally biased region" description="Basic residues" evidence="6">
    <location>
        <begin position="219"/>
        <end position="233"/>
    </location>
</feature>
<dbReference type="PANTHER" id="PTHR10192">
    <property type="entry name" value="MOLYBDOPTERIN BIOSYNTHESIS PROTEIN"/>
    <property type="match status" value="1"/>
</dbReference>
<dbReference type="EMBL" id="JAVHNQ010000010">
    <property type="protein sequence ID" value="KAK6338075.1"/>
    <property type="molecule type" value="Genomic_DNA"/>
</dbReference>
<dbReference type="GO" id="GO:0005829">
    <property type="term" value="C:cytosol"/>
    <property type="evidence" value="ECO:0007669"/>
    <property type="project" value="TreeGrafter"/>
</dbReference>
<reference evidence="8 9" key="1">
    <citation type="submission" date="2019-10" db="EMBL/GenBank/DDBJ databases">
        <authorList>
            <person name="Palmer J.M."/>
        </authorList>
    </citation>
    <scope>NUCLEOTIDE SEQUENCE [LARGE SCALE GENOMIC DNA]</scope>
    <source>
        <strain evidence="8 9">TWF696</strain>
    </source>
</reference>
<evidence type="ECO:0000256" key="3">
    <source>
        <dbReference type="ARBA" id="ARBA00008339"/>
    </source>
</evidence>
<dbReference type="GO" id="GO:0061598">
    <property type="term" value="F:molybdopterin adenylyltransferase activity"/>
    <property type="evidence" value="ECO:0007669"/>
    <property type="project" value="UniProtKB-UniRule"/>
</dbReference>
<evidence type="ECO:0000313" key="9">
    <source>
        <dbReference type="Proteomes" id="UP001375240"/>
    </source>
</evidence>
<comment type="caution">
    <text evidence="8">The sequence shown here is derived from an EMBL/GenBank/DDBJ whole genome shotgun (WGS) entry which is preliminary data.</text>
</comment>
<dbReference type="CDD" id="cd00887">
    <property type="entry name" value="MoeA"/>
    <property type="match status" value="1"/>
</dbReference>
<dbReference type="InterPro" id="IPR038987">
    <property type="entry name" value="MoeA-like"/>
</dbReference>
<comment type="cofactor">
    <cofactor evidence="5">
        <name>Mg(2+)</name>
        <dbReference type="ChEBI" id="CHEBI:18420"/>
    </cofactor>
</comment>
<evidence type="ECO:0000256" key="4">
    <source>
        <dbReference type="ARBA" id="ARBA00023150"/>
    </source>
</evidence>
<feature type="region of interest" description="Disordered" evidence="6">
    <location>
        <begin position="186"/>
        <end position="244"/>
    </location>
</feature>
<sequence length="691" mass="73187">MPELTVGLLVISDTAAADHATDRAIDTLTAVIAEANAAADLAHASYEWLVDERRIVPDDKDKIQEKIREWCDVRQLSLVITTGGTGFGLRDVTPEAVGEMLDKTASGLVHGMLAASLRITPFAVMSRPVAGIRKHTVIITLPGSPKGAKENLESIIKLLPHACVQAAGGDSRSLHSGGVRQLEAEAGLTGSATPRTNSHDRHSHLHESGGISGDDSVRSHSHSHGCGHGHHAPTPRTKQPSDELLSNELSADVTRRHRSSPYPMISVAQAHKLIAENLPLPTIIRHKVSETLVGYILAEDVTAVESVPAFRASIVDGYAVLHTDGTGIYPVVSVSHAAAGESKVLSSGEIARITTGAPLPSGATAVVMVEDTRIAEKTEDGSEELRVEVLASGLENMENVREVGSDVRAGEVILRKGTQITAIGGEVGLLASVGVQQVNVYRKPVVGVLSTGDEVVYHDREGPLKLGEVRDSNRPTLLAAICARGFNAVDLSIAKDSAETLEETIKDALKSVDVIITTGGVSMGEKDLLKPTIERTFSGTIHFGRVAMKPGKPTTFATIPSASSVKPIFALPGNPASANVTFHLFVLPALRQLSGYRENAHLPTIPVTMEHDVPLDPRPEFHRAVVRVDRGGTLVARSTGGQRSSRIGSLQGANALLCLPATSEVGDKRTRIPRGDVVSALLIGELQSLDI</sequence>
<dbReference type="InterPro" id="IPR036425">
    <property type="entry name" value="MoaB/Mog-like_dom_sf"/>
</dbReference>
<name>A0AAV9U905_9PEZI</name>
<keyword evidence="5" id="KW-0460">Magnesium</keyword>
<dbReference type="PANTHER" id="PTHR10192:SF5">
    <property type="entry name" value="GEPHYRIN"/>
    <property type="match status" value="1"/>
</dbReference>
<comment type="catalytic activity">
    <reaction evidence="5">
        <text>molybdopterin + ATP + H(+) = adenylyl-molybdopterin + diphosphate</text>
        <dbReference type="Rhea" id="RHEA:31331"/>
        <dbReference type="ChEBI" id="CHEBI:15378"/>
        <dbReference type="ChEBI" id="CHEBI:30616"/>
        <dbReference type="ChEBI" id="CHEBI:33019"/>
        <dbReference type="ChEBI" id="CHEBI:58698"/>
        <dbReference type="ChEBI" id="CHEBI:62727"/>
    </reaction>
</comment>
<dbReference type="Gene3D" id="2.170.190.11">
    <property type="entry name" value="Molybdopterin biosynthesis moea protein, domain 3"/>
    <property type="match status" value="1"/>
</dbReference>
<dbReference type="Pfam" id="PF03454">
    <property type="entry name" value="MoeA_C"/>
    <property type="match status" value="1"/>
</dbReference>
<proteinExistence type="inferred from homology"/>
<evidence type="ECO:0000256" key="2">
    <source>
        <dbReference type="ARBA" id="ARBA00007589"/>
    </source>
</evidence>
<protein>
    <recommendedName>
        <fullName evidence="7">MoaB/Mog domain-containing protein</fullName>
    </recommendedName>
</protein>
<dbReference type="InterPro" id="IPR005111">
    <property type="entry name" value="MoeA_C_domain_IV"/>
</dbReference>
<dbReference type="FunFam" id="3.40.980.10:FF:000011">
    <property type="entry name" value="Molybdopterin molybdenumtransferase"/>
    <property type="match status" value="1"/>
</dbReference>
<dbReference type="Pfam" id="PF03453">
    <property type="entry name" value="MoeA_N"/>
    <property type="match status" value="1"/>
</dbReference>
<evidence type="ECO:0000259" key="7">
    <source>
        <dbReference type="SMART" id="SM00852"/>
    </source>
</evidence>
<dbReference type="SUPFAM" id="SSF53218">
    <property type="entry name" value="Molybdenum cofactor biosynthesis proteins"/>
    <property type="match status" value="2"/>
</dbReference>
<accession>A0AAV9U905</accession>
<dbReference type="Gene3D" id="2.40.340.10">
    <property type="entry name" value="MoeA, C-terminal, domain IV"/>
    <property type="match status" value="1"/>
</dbReference>
<keyword evidence="5" id="KW-0500">Molybdenum</keyword>
<dbReference type="GO" id="GO:0005524">
    <property type="term" value="F:ATP binding"/>
    <property type="evidence" value="ECO:0007669"/>
    <property type="project" value="UniProtKB-UniRule"/>
</dbReference>
<dbReference type="SMART" id="SM00852">
    <property type="entry name" value="MoCF_biosynth"/>
    <property type="match status" value="2"/>
</dbReference>
<dbReference type="GO" id="GO:0006777">
    <property type="term" value="P:Mo-molybdopterin cofactor biosynthetic process"/>
    <property type="evidence" value="ECO:0007669"/>
    <property type="project" value="UniProtKB-UniRule"/>
</dbReference>
<feature type="domain" description="MoaB/Mog" evidence="7">
    <location>
        <begin position="7"/>
        <end position="162"/>
    </location>
</feature>
<keyword evidence="9" id="KW-1185">Reference proteome</keyword>
<dbReference type="NCBIfam" id="TIGR00177">
    <property type="entry name" value="molyb_syn"/>
    <property type="match status" value="2"/>
</dbReference>
<dbReference type="InterPro" id="IPR008284">
    <property type="entry name" value="MoCF_biosynth_CS"/>
</dbReference>
<dbReference type="AlphaFoldDB" id="A0AAV9U905"/>
<dbReference type="Proteomes" id="UP001375240">
    <property type="component" value="Unassembled WGS sequence"/>
</dbReference>
<dbReference type="Gene3D" id="3.40.980.10">
    <property type="entry name" value="MoaB/Mog-like domain"/>
    <property type="match status" value="2"/>
</dbReference>
<gene>
    <name evidence="8" type="ORF">TWF696_001546</name>
</gene>
<dbReference type="FunFam" id="2.170.190.11:FF:000001">
    <property type="entry name" value="Molybdopterin molybdenumtransferase"/>
    <property type="match status" value="1"/>
</dbReference>
<comment type="similarity">
    <text evidence="3">In the C-terminal section; belongs to the MoeA family.</text>
</comment>
<evidence type="ECO:0000256" key="5">
    <source>
        <dbReference type="RuleBase" id="RU365090"/>
    </source>
</evidence>
<evidence type="ECO:0000256" key="1">
    <source>
        <dbReference type="ARBA" id="ARBA00005046"/>
    </source>
</evidence>
<evidence type="ECO:0000256" key="6">
    <source>
        <dbReference type="SAM" id="MobiDB-lite"/>
    </source>
</evidence>
<dbReference type="PROSITE" id="PS01079">
    <property type="entry name" value="MOCF_BIOSYNTHESIS_2"/>
    <property type="match status" value="1"/>
</dbReference>
<comment type="similarity">
    <text evidence="2">In the N-terminal section; belongs to the MoaB/Mog family.</text>
</comment>
<dbReference type="CDD" id="cd00886">
    <property type="entry name" value="MogA_MoaB"/>
    <property type="match status" value="1"/>
</dbReference>
<comment type="similarity">
    <text evidence="5">Belongs to the MoeA family.</text>
</comment>
<dbReference type="SUPFAM" id="SSF63882">
    <property type="entry name" value="MoeA N-terminal region -like"/>
    <property type="match status" value="1"/>
</dbReference>
<keyword evidence="4 5" id="KW-0501">Molybdenum cofactor biosynthesis</keyword>
<dbReference type="NCBIfam" id="NF045515">
    <property type="entry name" value="Glp_gephyrin"/>
    <property type="match status" value="1"/>
</dbReference>
<comment type="pathway">
    <text evidence="1 5">Cofactor biosynthesis; molybdopterin biosynthesis.</text>
</comment>
<dbReference type="InterPro" id="IPR001453">
    <property type="entry name" value="MoaB/Mog_dom"/>
</dbReference>
<dbReference type="GO" id="GO:0046872">
    <property type="term" value="F:metal ion binding"/>
    <property type="evidence" value="ECO:0007669"/>
    <property type="project" value="UniProtKB-UniRule"/>
</dbReference>
<dbReference type="InterPro" id="IPR036688">
    <property type="entry name" value="MoeA_C_domain_IV_sf"/>
</dbReference>
<keyword evidence="5" id="KW-0479">Metal-binding</keyword>
<dbReference type="InterPro" id="IPR036135">
    <property type="entry name" value="MoeA_linker/N_sf"/>
</dbReference>
<comment type="function">
    <text evidence="5">Catalyzes two steps in the biosynthesis of the molybdenum cofactor. In the first step, molybdopterin is adenylated. Subsequently, molybdate is inserted into adenylated molybdopterin and AMP is released.</text>
</comment>
<dbReference type="GO" id="GO:0061599">
    <property type="term" value="F:molybdopterin molybdotransferase activity"/>
    <property type="evidence" value="ECO:0007669"/>
    <property type="project" value="UniProtKB-UniRule"/>
</dbReference>
<dbReference type="Gene3D" id="3.90.105.10">
    <property type="entry name" value="Molybdopterin biosynthesis moea protein, domain 2"/>
    <property type="match status" value="1"/>
</dbReference>
<keyword evidence="5" id="KW-0808">Transferase</keyword>
<evidence type="ECO:0000313" key="8">
    <source>
        <dbReference type="EMBL" id="KAK6338075.1"/>
    </source>
</evidence>
<dbReference type="Pfam" id="PF00994">
    <property type="entry name" value="MoCF_biosynth"/>
    <property type="match status" value="2"/>
</dbReference>
<dbReference type="InterPro" id="IPR005110">
    <property type="entry name" value="MoeA_linker/N"/>
</dbReference>
<feature type="domain" description="MoaB/Mog" evidence="7">
    <location>
        <begin position="447"/>
        <end position="592"/>
    </location>
</feature>
<organism evidence="8 9">
    <name type="scientific">Orbilia brochopaga</name>
    <dbReference type="NCBI Taxonomy" id="3140254"/>
    <lineage>
        <taxon>Eukaryota</taxon>
        <taxon>Fungi</taxon>
        <taxon>Dikarya</taxon>
        <taxon>Ascomycota</taxon>
        <taxon>Pezizomycotina</taxon>
        <taxon>Orbiliomycetes</taxon>
        <taxon>Orbiliales</taxon>
        <taxon>Orbiliaceae</taxon>
        <taxon>Orbilia</taxon>
    </lineage>
</organism>
<comment type="catalytic activity">
    <reaction evidence="5">
        <text>adenylyl-molybdopterin + molybdate = Mo-molybdopterin + AMP + H(+)</text>
        <dbReference type="Rhea" id="RHEA:35047"/>
        <dbReference type="ChEBI" id="CHEBI:15378"/>
        <dbReference type="ChEBI" id="CHEBI:36264"/>
        <dbReference type="ChEBI" id="CHEBI:62727"/>
        <dbReference type="ChEBI" id="CHEBI:71302"/>
        <dbReference type="ChEBI" id="CHEBI:456215"/>
    </reaction>
</comment>
<dbReference type="SUPFAM" id="SSF63867">
    <property type="entry name" value="MoeA C-terminal domain-like"/>
    <property type="match status" value="1"/>
</dbReference>
<dbReference type="PROSITE" id="PS01078">
    <property type="entry name" value="MOCF_BIOSYNTHESIS_1"/>
    <property type="match status" value="1"/>
</dbReference>